<evidence type="ECO:0000313" key="7">
    <source>
        <dbReference type="RefSeq" id="XP_025413385.1"/>
    </source>
</evidence>
<evidence type="ECO:0000256" key="2">
    <source>
        <dbReference type="ARBA" id="ARBA00022676"/>
    </source>
</evidence>
<evidence type="ECO:0000256" key="1">
    <source>
        <dbReference type="ARBA" id="ARBA00009995"/>
    </source>
</evidence>
<dbReference type="GeneID" id="112685663"/>
<dbReference type="Gene3D" id="3.40.50.2000">
    <property type="entry name" value="Glycogen Phosphorylase B"/>
    <property type="match status" value="2"/>
</dbReference>
<dbReference type="Pfam" id="PF00201">
    <property type="entry name" value="UDPGT"/>
    <property type="match status" value="1"/>
</dbReference>
<keyword evidence="5" id="KW-0732">Signal</keyword>
<feature type="chain" id="PRO_5034370923" description="UDP-glucuronosyltransferase" evidence="5">
    <location>
        <begin position="33"/>
        <end position="528"/>
    </location>
</feature>
<evidence type="ECO:0000313" key="6">
    <source>
        <dbReference type="Proteomes" id="UP000694846"/>
    </source>
</evidence>
<dbReference type="SUPFAM" id="SSF53756">
    <property type="entry name" value="UDP-Glycosyltransferase/glycogen phosphorylase"/>
    <property type="match status" value="1"/>
</dbReference>
<dbReference type="InterPro" id="IPR050271">
    <property type="entry name" value="UDP-glycosyltransferase"/>
</dbReference>
<sequence>MARPRPRTAVTASVALLAAIACAGHQWTAAEGARILAVETVAARSHWNFMSAVLRSLTAAGHQVTAFTPFPDEGGGGVNYTAVDTSAQCQMLTATDPALMVASFGGPVALMRTLPAFCQNHCDVVMRHPRFDAIMRNQNAPAAGVAPFDLVIMEPLAVDCMSHVAHTLSLPIVYAIPSPMITYAEREFTGHVSHPACVSNLIAGHAVPRTFVQRFTNNMLLVYTMVVREFRNRLLRFTDPRPYDASPVVRPSVIFQNSFHGTEAPRPVLPNVVDVGGIHLEPAKTIPADILDFIEKSTHGVIYFTFGSTVKISSLPKHIINTFKEVLAQVPQRVLWKYEDEMKDLPKHVMIKKWLPQRDILLHPKVKLFISHGGISGVYEALDAGVPVLGFPMFYDQPRNLDNLVIAEMAITMDLFTVANDTLLNNILKLINDKKYAKNAKIASNRFKDRVISPEKLVVYWTEYVIRHRGAPHLKYHGYNLTWYQYFLLDVIADAVTTSIFILFVMYKFLKFIFNFFFKFLSNEKVKI</sequence>
<dbReference type="PROSITE" id="PS51257">
    <property type="entry name" value="PROKAR_LIPOPROTEIN"/>
    <property type="match status" value="1"/>
</dbReference>
<reference evidence="7" key="1">
    <citation type="submission" date="2025-08" db="UniProtKB">
        <authorList>
            <consortium name="RefSeq"/>
        </authorList>
    </citation>
    <scope>IDENTIFICATION</scope>
    <source>
        <tissue evidence="7">Whole body</tissue>
    </source>
</reference>
<comment type="subcellular location">
    <subcellularLocation>
        <location evidence="5">Membrane</location>
        <topology evidence="5">Single-pass membrane protein</topology>
    </subcellularLocation>
</comment>
<comment type="similarity">
    <text evidence="1 4">Belongs to the UDP-glycosyltransferase family.</text>
</comment>
<gene>
    <name evidence="7" type="primary">LOC112685663</name>
</gene>
<keyword evidence="2 4" id="KW-0328">Glycosyltransferase</keyword>
<keyword evidence="5" id="KW-1133">Transmembrane helix</keyword>
<keyword evidence="3 4" id="KW-0808">Transferase</keyword>
<dbReference type="EC" id="2.4.1.17" evidence="5"/>
<evidence type="ECO:0000256" key="4">
    <source>
        <dbReference type="RuleBase" id="RU003718"/>
    </source>
</evidence>
<protein>
    <recommendedName>
        <fullName evidence="5">UDP-glucuronosyltransferase</fullName>
        <ecNumber evidence="5">2.4.1.17</ecNumber>
    </recommendedName>
</protein>
<evidence type="ECO:0000256" key="3">
    <source>
        <dbReference type="ARBA" id="ARBA00022679"/>
    </source>
</evidence>
<proteinExistence type="inferred from homology"/>
<dbReference type="PANTHER" id="PTHR48043:SF145">
    <property type="entry name" value="FI06409P-RELATED"/>
    <property type="match status" value="1"/>
</dbReference>
<feature type="signal peptide" evidence="5">
    <location>
        <begin position="1"/>
        <end position="32"/>
    </location>
</feature>
<organism evidence="6 7">
    <name type="scientific">Sipha flava</name>
    <name type="common">yellow sugarcane aphid</name>
    <dbReference type="NCBI Taxonomy" id="143950"/>
    <lineage>
        <taxon>Eukaryota</taxon>
        <taxon>Metazoa</taxon>
        <taxon>Ecdysozoa</taxon>
        <taxon>Arthropoda</taxon>
        <taxon>Hexapoda</taxon>
        <taxon>Insecta</taxon>
        <taxon>Pterygota</taxon>
        <taxon>Neoptera</taxon>
        <taxon>Paraneoptera</taxon>
        <taxon>Hemiptera</taxon>
        <taxon>Sternorrhyncha</taxon>
        <taxon>Aphidomorpha</taxon>
        <taxon>Aphidoidea</taxon>
        <taxon>Aphididae</taxon>
        <taxon>Sipha</taxon>
    </lineage>
</organism>
<dbReference type="OrthoDB" id="5835829at2759"/>
<dbReference type="FunFam" id="3.40.50.2000:FF:000021">
    <property type="entry name" value="UDP-glucuronosyltransferase"/>
    <property type="match status" value="1"/>
</dbReference>
<evidence type="ECO:0000256" key="5">
    <source>
        <dbReference type="RuleBase" id="RU362059"/>
    </source>
</evidence>
<dbReference type="GO" id="GO:0016020">
    <property type="term" value="C:membrane"/>
    <property type="evidence" value="ECO:0007669"/>
    <property type="project" value="UniProtKB-SubCell"/>
</dbReference>
<dbReference type="InterPro" id="IPR002213">
    <property type="entry name" value="UDP_glucos_trans"/>
</dbReference>
<feature type="non-terminal residue" evidence="7">
    <location>
        <position position="528"/>
    </location>
</feature>
<feature type="transmembrane region" description="Helical" evidence="5">
    <location>
        <begin position="483"/>
        <end position="510"/>
    </location>
</feature>
<dbReference type="CDD" id="cd03784">
    <property type="entry name" value="GT1_Gtf-like"/>
    <property type="match status" value="1"/>
</dbReference>
<dbReference type="GO" id="GO:0015020">
    <property type="term" value="F:glucuronosyltransferase activity"/>
    <property type="evidence" value="ECO:0007669"/>
    <property type="project" value="UniProtKB-EC"/>
</dbReference>
<keyword evidence="6" id="KW-1185">Reference proteome</keyword>
<dbReference type="PANTHER" id="PTHR48043">
    <property type="entry name" value="EG:EG0003.4 PROTEIN-RELATED"/>
    <property type="match status" value="1"/>
</dbReference>
<dbReference type="AlphaFoldDB" id="A0A8B8FSQ4"/>
<dbReference type="InterPro" id="IPR035595">
    <property type="entry name" value="UDP_glycos_trans_CS"/>
</dbReference>
<name>A0A8B8FSQ4_9HEMI</name>
<keyword evidence="5" id="KW-0472">Membrane</keyword>
<keyword evidence="5" id="KW-0812">Transmembrane</keyword>
<accession>A0A8B8FSQ4</accession>
<dbReference type="RefSeq" id="XP_025413385.1">
    <property type="nucleotide sequence ID" value="XM_025557600.1"/>
</dbReference>
<comment type="catalytic activity">
    <reaction evidence="5">
        <text>glucuronate acceptor + UDP-alpha-D-glucuronate = acceptor beta-D-glucuronoside + UDP + H(+)</text>
        <dbReference type="Rhea" id="RHEA:21032"/>
        <dbReference type="ChEBI" id="CHEBI:15378"/>
        <dbReference type="ChEBI" id="CHEBI:58052"/>
        <dbReference type="ChEBI" id="CHEBI:58223"/>
        <dbReference type="ChEBI" id="CHEBI:132367"/>
        <dbReference type="ChEBI" id="CHEBI:132368"/>
        <dbReference type="EC" id="2.4.1.17"/>
    </reaction>
</comment>
<dbReference type="PROSITE" id="PS00375">
    <property type="entry name" value="UDPGT"/>
    <property type="match status" value="1"/>
</dbReference>
<dbReference type="Proteomes" id="UP000694846">
    <property type="component" value="Unplaced"/>
</dbReference>